<evidence type="ECO:0000313" key="2">
    <source>
        <dbReference type="EMBL" id="KAK7491220.1"/>
    </source>
</evidence>
<name>A0ABD0KVU6_9CAEN</name>
<evidence type="ECO:0000313" key="3">
    <source>
        <dbReference type="Proteomes" id="UP001519460"/>
    </source>
</evidence>
<keyword evidence="3" id="KW-1185">Reference proteome</keyword>
<feature type="compositionally biased region" description="Polar residues" evidence="1">
    <location>
        <begin position="49"/>
        <end position="70"/>
    </location>
</feature>
<evidence type="ECO:0000256" key="1">
    <source>
        <dbReference type="SAM" id="MobiDB-lite"/>
    </source>
</evidence>
<organism evidence="2 3">
    <name type="scientific">Batillaria attramentaria</name>
    <dbReference type="NCBI Taxonomy" id="370345"/>
    <lineage>
        <taxon>Eukaryota</taxon>
        <taxon>Metazoa</taxon>
        <taxon>Spiralia</taxon>
        <taxon>Lophotrochozoa</taxon>
        <taxon>Mollusca</taxon>
        <taxon>Gastropoda</taxon>
        <taxon>Caenogastropoda</taxon>
        <taxon>Sorbeoconcha</taxon>
        <taxon>Cerithioidea</taxon>
        <taxon>Batillariidae</taxon>
        <taxon>Batillaria</taxon>
    </lineage>
</organism>
<proteinExistence type="predicted"/>
<dbReference type="AlphaFoldDB" id="A0ABD0KVU6"/>
<protein>
    <submittedName>
        <fullName evidence="2">Uncharacterized protein</fullName>
    </submittedName>
</protein>
<sequence length="70" mass="7582">DIREAESVPCRKSALTIPPLVSLAESVLLLIDGHMAHSPQASPPRMRRNSTTSPQPLQHNIIASTSTVKQ</sequence>
<feature type="non-terminal residue" evidence="2">
    <location>
        <position position="1"/>
    </location>
</feature>
<dbReference type="Proteomes" id="UP001519460">
    <property type="component" value="Unassembled WGS sequence"/>
</dbReference>
<dbReference type="EMBL" id="JACVVK020000117">
    <property type="protein sequence ID" value="KAK7491220.1"/>
    <property type="molecule type" value="Genomic_DNA"/>
</dbReference>
<comment type="caution">
    <text evidence="2">The sequence shown here is derived from an EMBL/GenBank/DDBJ whole genome shotgun (WGS) entry which is preliminary data.</text>
</comment>
<reference evidence="2 3" key="1">
    <citation type="journal article" date="2023" name="Sci. Data">
        <title>Genome assembly of the Korean intertidal mud-creeper Batillaria attramentaria.</title>
        <authorList>
            <person name="Patra A.K."/>
            <person name="Ho P.T."/>
            <person name="Jun S."/>
            <person name="Lee S.J."/>
            <person name="Kim Y."/>
            <person name="Won Y.J."/>
        </authorList>
    </citation>
    <scope>NUCLEOTIDE SEQUENCE [LARGE SCALE GENOMIC DNA]</scope>
    <source>
        <strain evidence="2">Wonlab-2016</strain>
    </source>
</reference>
<gene>
    <name evidence="2" type="ORF">BaRGS_00017491</name>
</gene>
<accession>A0ABD0KVU6</accession>
<feature type="region of interest" description="Disordered" evidence="1">
    <location>
        <begin position="35"/>
        <end position="70"/>
    </location>
</feature>